<dbReference type="AlphaFoldDB" id="A0A8H7FAG9"/>
<dbReference type="PANTHER" id="PTHR28272">
    <property type="entry name" value="RIBONUCLEASES P/MRP PROTEIN SUBUNIT POP3"/>
    <property type="match status" value="1"/>
</dbReference>
<evidence type="ECO:0000313" key="2">
    <source>
        <dbReference type="EMBL" id="KAF7784100.1"/>
    </source>
</evidence>
<proteinExistence type="predicted"/>
<organism evidence="2 3">
    <name type="scientific">Agaricus bisporus var. burnettii</name>
    <dbReference type="NCBI Taxonomy" id="192524"/>
    <lineage>
        <taxon>Eukaryota</taxon>
        <taxon>Fungi</taxon>
        <taxon>Dikarya</taxon>
        <taxon>Basidiomycota</taxon>
        <taxon>Agaricomycotina</taxon>
        <taxon>Agaricomycetes</taxon>
        <taxon>Agaricomycetidae</taxon>
        <taxon>Agaricales</taxon>
        <taxon>Agaricineae</taxon>
        <taxon>Agaricaceae</taxon>
        <taxon>Agaricus</taxon>
    </lineage>
</organism>
<dbReference type="InterPro" id="IPR029064">
    <property type="entry name" value="Ribosomal_eL30-like_sf"/>
</dbReference>
<dbReference type="GO" id="GO:0004526">
    <property type="term" value="F:ribonuclease P activity"/>
    <property type="evidence" value="ECO:0007669"/>
    <property type="project" value="TreeGrafter"/>
</dbReference>
<dbReference type="Proteomes" id="UP000629468">
    <property type="component" value="Unassembled WGS sequence"/>
</dbReference>
<dbReference type="Pfam" id="PF08228">
    <property type="entry name" value="RNase_P_pop3"/>
    <property type="match status" value="1"/>
</dbReference>
<gene>
    <name evidence="2" type="ORF">Agabi119p4_265</name>
</gene>
<protein>
    <submittedName>
        <fullName evidence="2">Uncharacterized protein</fullName>
    </submittedName>
</protein>
<dbReference type="GO" id="GO:0000171">
    <property type="term" value="F:ribonuclease MRP activity"/>
    <property type="evidence" value="ECO:0007669"/>
    <property type="project" value="TreeGrafter"/>
</dbReference>
<dbReference type="GO" id="GO:0005829">
    <property type="term" value="C:cytosol"/>
    <property type="evidence" value="ECO:0007669"/>
    <property type="project" value="TreeGrafter"/>
</dbReference>
<dbReference type="EMBL" id="JABXXO010000001">
    <property type="protein sequence ID" value="KAF7784100.1"/>
    <property type="molecule type" value="Genomic_DNA"/>
</dbReference>
<evidence type="ECO:0000313" key="3">
    <source>
        <dbReference type="Proteomes" id="UP000629468"/>
    </source>
</evidence>
<evidence type="ECO:0000256" key="1">
    <source>
        <dbReference type="SAM" id="MobiDB-lite"/>
    </source>
</evidence>
<feature type="region of interest" description="Disordered" evidence="1">
    <location>
        <begin position="1"/>
        <end position="21"/>
    </location>
</feature>
<accession>A0A8H7FAG9</accession>
<dbReference type="GO" id="GO:0008033">
    <property type="term" value="P:tRNA processing"/>
    <property type="evidence" value="ECO:0007669"/>
    <property type="project" value="InterPro"/>
</dbReference>
<dbReference type="Gene3D" id="3.30.1330.30">
    <property type="match status" value="1"/>
</dbReference>
<sequence length="286" mass="31610">MPKEKVAKVHTQTSLRARPRDNTERKVVFKGVLDNPHRVPWPSVPPNVQNSILAHLVGILDGIADYQRARCLRARARKKDSATTNDTLTDLDTAAWSEPPPIFKSLIFGINAVTKYLETQIANCRLKTVFQSSTKDMEQASEEHDTIRYLFVCRADIDPPILIDHLPHLVATYNVLRGSDVPPTILIPLPKGAETTLAQAVGVRRLAVLAIDKKFDVGNERLALANAVPIVTAPWLSSHPARTFVQTHIKQLRTTAPKDMKAAKTARLLARSAAKARRSSEKAACS</sequence>
<dbReference type="GO" id="GO:0006364">
    <property type="term" value="P:rRNA processing"/>
    <property type="evidence" value="ECO:0007669"/>
    <property type="project" value="InterPro"/>
</dbReference>
<name>A0A8H7FAG9_AGABI</name>
<comment type="caution">
    <text evidence="2">The sequence shown here is derived from an EMBL/GenBank/DDBJ whole genome shotgun (WGS) entry which is preliminary data.</text>
</comment>
<dbReference type="GO" id="GO:0000172">
    <property type="term" value="C:ribonuclease MRP complex"/>
    <property type="evidence" value="ECO:0007669"/>
    <property type="project" value="TreeGrafter"/>
</dbReference>
<dbReference type="InterPro" id="IPR013241">
    <property type="entry name" value="RNase_P_Pop3"/>
</dbReference>
<reference evidence="2 3" key="1">
    <citation type="journal article" name="Sci. Rep.">
        <title>Telomere-to-telomere assembled and centromere annotated genomes of the two main subspecies of the button mushroom Agaricus bisporus reveal especially polymorphic chromosome ends.</title>
        <authorList>
            <person name="Sonnenberg A.S.M."/>
            <person name="Sedaghat-Telgerd N."/>
            <person name="Lavrijssen B."/>
            <person name="Ohm R.A."/>
            <person name="Hendrickx P.M."/>
            <person name="Scholtmeijer K."/>
            <person name="Baars J.J.P."/>
            <person name="van Peer A."/>
        </authorList>
    </citation>
    <scope>NUCLEOTIDE SEQUENCE [LARGE SCALE GENOMIC DNA]</scope>
    <source>
        <strain evidence="2 3">H119_p4</strain>
    </source>
</reference>
<dbReference type="GO" id="GO:0034965">
    <property type="term" value="P:intronic box C/D snoRNA processing"/>
    <property type="evidence" value="ECO:0007669"/>
    <property type="project" value="TreeGrafter"/>
</dbReference>
<dbReference type="PANTHER" id="PTHR28272:SF1">
    <property type="entry name" value="RIBONUCLEASES P_MRP PROTEIN SUBUNIT POP3"/>
    <property type="match status" value="1"/>
</dbReference>
<dbReference type="GO" id="GO:0005655">
    <property type="term" value="C:nucleolar ribonuclease P complex"/>
    <property type="evidence" value="ECO:0007669"/>
    <property type="project" value="TreeGrafter"/>
</dbReference>